<feature type="DNA-binding region" description="Fork-head" evidence="5">
    <location>
        <begin position="288"/>
        <end position="398"/>
    </location>
</feature>
<dbReference type="GO" id="GO:0000978">
    <property type="term" value="F:RNA polymerase II cis-regulatory region sequence-specific DNA binding"/>
    <property type="evidence" value="ECO:0007669"/>
    <property type="project" value="TreeGrafter"/>
</dbReference>
<evidence type="ECO:0000256" key="3">
    <source>
        <dbReference type="ARBA" id="ARBA00023163"/>
    </source>
</evidence>
<feature type="domain" description="Fork-head" evidence="6">
    <location>
        <begin position="288"/>
        <end position="398"/>
    </location>
</feature>
<keyword evidence="2 5" id="KW-0238">DNA-binding</keyword>
<dbReference type="InterPro" id="IPR001766">
    <property type="entry name" value="Fork_head_dom"/>
</dbReference>
<dbReference type="GO" id="GO:0000981">
    <property type="term" value="F:DNA-binding transcription factor activity, RNA polymerase II-specific"/>
    <property type="evidence" value="ECO:0007669"/>
    <property type="project" value="TreeGrafter"/>
</dbReference>
<evidence type="ECO:0000259" key="6">
    <source>
        <dbReference type="PROSITE" id="PS50039"/>
    </source>
</evidence>
<reference evidence="7 8" key="1">
    <citation type="journal article" date="2016" name="Genome Biol. Evol.">
        <title>Divergent and convergent evolution of fungal pathogenicity.</title>
        <authorList>
            <person name="Shang Y."/>
            <person name="Xiao G."/>
            <person name="Zheng P."/>
            <person name="Cen K."/>
            <person name="Zhan S."/>
            <person name="Wang C."/>
        </authorList>
    </citation>
    <scope>NUCLEOTIDE SEQUENCE [LARGE SCALE GENOMIC DNA]</scope>
    <source>
        <strain evidence="7 8">RCEF 2490</strain>
    </source>
</reference>
<protein>
    <submittedName>
        <fullName evidence="7">Forkhead domain-containing protein</fullName>
    </submittedName>
</protein>
<dbReference type="OrthoDB" id="5954824at2759"/>
<dbReference type="InterPro" id="IPR030456">
    <property type="entry name" value="TF_fork_head_CS_2"/>
</dbReference>
<evidence type="ECO:0000256" key="2">
    <source>
        <dbReference type="ARBA" id="ARBA00023125"/>
    </source>
</evidence>
<dbReference type="SMART" id="SM00339">
    <property type="entry name" value="FH"/>
    <property type="match status" value="1"/>
</dbReference>
<dbReference type="PROSITE" id="PS50039">
    <property type="entry name" value="FORK_HEAD_3"/>
    <property type="match status" value="1"/>
</dbReference>
<accession>A0A166U2Y3</accession>
<dbReference type="PANTHER" id="PTHR46078">
    <property type="entry name" value="FORKHEAD BOX PROTEIN J2 FAMILY MEMBER"/>
    <property type="match status" value="1"/>
</dbReference>
<dbReference type="GO" id="GO:0005634">
    <property type="term" value="C:nucleus"/>
    <property type="evidence" value="ECO:0007669"/>
    <property type="project" value="UniProtKB-SubCell"/>
</dbReference>
<dbReference type="Proteomes" id="UP000078544">
    <property type="component" value="Unassembled WGS sequence"/>
</dbReference>
<keyword evidence="4 5" id="KW-0539">Nucleus</keyword>
<evidence type="ECO:0000256" key="5">
    <source>
        <dbReference type="PROSITE-ProRule" id="PRU00089"/>
    </source>
</evidence>
<keyword evidence="1" id="KW-0805">Transcription regulation</keyword>
<name>A0A166U2Y3_9HYPO</name>
<gene>
    <name evidence="7" type="ORF">AAL_01315</name>
</gene>
<comment type="caution">
    <text evidence="7">The sequence shown here is derived from an EMBL/GenBank/DDBJ whole genome shotgun (WGS) entry which is preliminary data.</text>
</comment>
<dbReference type="Gene3D" id="1.10.10.10">
    <property type="entry name" value="Winged helix-like DNA-binding domain superfamily/Winged helix DNA-binding domain"/>
    <property type="match status" value="1"/>
</dbReference>
<evidence type="ECO:0000256" key="4">
    <source>
        <dbReference type="ARBA" id="ARBA00023242"/>
    </source>
</evidence>
<comment type="subcellular location">
    <subcellularLocation>
        <location evidence="5">Nucleus</location>
    </subcellularLocation>
</comment>
<dbReference type="InterPro" id="IPR036390">
    <property type="entry name" value="WH_DNA-bd_sf"/>
</dbReference>
<dbReference type="PRINTS" id="PR00053">
    <property type="entry name" value="FORKHEAD"/>
</dbReference>
<evidence type="ECO:0000313" key="7">
    <source>
        <dbReference type="EMBL" id="OAA31983.1"/>
    </source>
</evidence>
<keyword evidence="3" id="KW-0804">Transcription</keyword>
<evidence type="ECO:0000256" key="1">
    <source>
        <dbReference type="ARBA" id="ARBA00023015"/>
    </source>
</evidence>
<dbReference type="PANTHER" id="PTHR46078:SF2">
    <property type="entry name" value="FORK-HEAD DOMAIN-CONTAINING PROTEIN"/>
    <property type="match status" value="1"/>
</dbReference>
<evidence type="ECO:0000313" key="8">
    <source>
        <dbReference type="Proteomes" id="UP000078544"/>
    </source>
</evidence>
<dbReference type="PROSITE" id="PS00658">
    <property type="entry name" value="FORK_HEAD_2"/>
    <property type="match status" value="1"/>
</dbReference>
<sequence>MLELAGKEAVFLPRHFFADMTNERPLFVSPHEIAVNSTMAAPPAMSFNTPYHFIPSYSSSPEESAVVSSQSTSTVPSIWPSPPLAPGDDIDSCFEGPSPCFDAVNGDYVGGLSPPSNDWGPWPLDLDPTAAAAAAAVTATTLTLTDTSQQTSDPAEVTGCIGAFSTAASPPTGPGLDCVGVSLSFPEGEYQLQQVTTLSTPASPAGLGLDYPEAPVAPCGGEYRHADCSNLWGSEACQPLVIEVSAAQPPESVVEREAAVSAAAQIHQPVVASCSPPAPAESGAGGDRPDEPYAKLIYKAFMSRPDHSMTLQEIYQWFRDNTNKAVREAGGWQNSIRHNLSMNAAFSKRDRAGAKATKSSRASSSKRVNEWFLEAWAVGNGVQSTTRYRKGSYARRMSASRAAHNPWAIEHSAKRALSGSKGGCATRASRQRQQSHGQMIHLPVPESAPGLMQYGAPASFPSSSPMQPYVYAPPVVPEVSYLSPVLSYPTAAAAAAAAAAAGFAVGAMPEAMRSQPACSDFHPIVPSRSDMQDHVCHTTCYDGLAGPCQGRATNDKKYHVGELDRPSCGNYRLAEAGNFNPAPHFNPLPESPPWWNSHRCL</sequence>
<organism evidence="7 8">
    <name type="scientific">Moelleriella libera RCEF 2490</name>
    <dbReference type="NCBI Taxonomy" id="1081109"/>
    <lineage>
        <taxon>Eukaryota</taxon>
        <taxon>Fungi</taxon>
        <taxon>Dikarya</taxon>
        <taxon>Ascomycota</taxon>
        <taxon>Pezizomycotina</taxon>
        <taxon>Sordariomycetes</taxon>
        <taxon>Hypocreomycetidae</taxon>
        <taxon>Hypocreales</taxon>
        <taxon>Clavicipitaceae</taxon>
        <taxon>Moelleriella</taxon>
    </lineage>
</organism>
<dbReference type="AlphaFoldDB" id="A0A166U2Y3"/>
<proteinExistence type="predicted"/>
<dbReference type="Pfam" id="PF00250">
    <property type="entry name" value="Forkhead"/>
    <property type="match status" value="1"/>
</dbReference>
<keyword evidence="8" id="KW-1185">Reference proteome</keyword>
<dbReference type="InterPro" id="IPR036388">
    <property type="entry name" value="WH-like_DNA-bd_sf"/>
</dbReference>
<dbReference type="SUPFAM" id="SSF46785">
    <property type="entry name" value="Winged helix' DNA-binding domain"/>
    <property type="match status" value="1"/>
</dbReference>
<dbReference type="EMBL" id="AZGY01000002">
    <property type="protein sequence ID" value="OAA31983.1"/>
    <property type="molecule type" value="Genomic_DNA"/>
</dbReference>
<dbReference type="InterPro" id="IPR045912">
    <property type="entry name" value="FOXJ2/3-like"/>
</dbReference>
<dbReference type="STRING" id="1081109.A0A166U2Y3"/>